<evidence type="ECO:0000313" key="1">
    <source>
        <dbReference type="EMBL" id="VDI77316.1"/>
    </source>
</evidence>
<dbReference type="OrthoDB" id="6161934at2759"/>
<sequence>MIDNREVSWCPKYNGGDPQTFFIEYRQEAGETWKRSGPIIDNMKDRSEDASANYNPVDEEVRENFQVEPLDNLLYISSDDHNLARTQNIRNQIVLDTTLSSTSSDNQIIQMQLLNGGLANGRRSCTYMNRGTVSAVLNPQNCDPSLQYSEITFNTGQTMRDPVIHGIVNRTIYSEIDLMAEPVAPLSSSESEYNESDDIDF</sequence>
<dbReference type="AlphaFoldDB" id="A0A8B6HDB0"/>
<dbReference type="EMBL" id="UYJE01009831">
    <property type="protein sequence ID" value="VDI77316.1"/>
    <property type="molecule type" value="Genomic_DNA"/>
</dbReference>
<organism evidence="1 2">
    <name type="scientific">Mytilus galloprovincialis</name>
    <name type="common">Mediterranean mussel</name>
    <dbReference type="NCBI Taxonomy" id="29158"/>
    <lineage>
        <taxon>Eukaryota</taxon>
        <taxon>Metazoa</taxon>
        <taxon>Spiralia</taxon>
        <taxon>Lophotrochozoa</taxon>
        <taxon>Mollusca</taxon>
        <taxon>Bivalvia</taxon>
        <taxon>Autobranchia</taxon>
        <taxon>Pteriomorphia</taxon>
        <taxon>Mytilida</taxon>
        <taxon>Mytiloidea</taxon>
        <taxon>Mytilidae</taxon>
        <taxon>Mytilinae</taxon>
        <taxon>Mytilus</taxon>
    </lineage>
</organism>
<accession>A0A8B6HDB0</accession>
<gene>
    <name evidence="1" type="ORF">MGAL_10B085557</name>
</gene>
<keyword evidence="2" id="KW-1185">Reference proteome</keyword>
<evidence type="ECO:0000313" key="2">
    <source>
        <dbReference type="Proteomes" id="UP000596742"/>
    </source>
</evidence>
<comment type="caution">
    <text evidence="1">The sequence shown here is derived from an EMBL/GenBank/DDBJ whole genome shotgun (WGS) entry which is preliminary data.</text>
</comment>
<proteinExistence type="predicted"/>
<protein>
    <submittedName>
        <fullName evidence="1">Uncharacterized protein</fullName>
    </submittedName>
</protein>
<reference evidence="1" key="1">
    <citation type="submission" date="2018-11" db="EMBL/GenBank/DDBJ databases">
        <authorList>
            <person name="Alioto T."/>
            <person name="Alioto T."/>
        </authorList>
    </citation>
    <scope>NUCLEOTIDE SEQUENCE</scope>
</reference>
<dbReference type="Proteomes" id="UP000596742">
    <property type="component" value="Unassembled WGS sequence"/>
</dbReference>
<name>A0A8B6HDB0_MYTGA</name>